<protein>
    <recommendedName>
        <fullName evidence="10">Potassium channel domain-containing protein</fullName>
    </recommendedName>
</protein>
<keyword evidence="5" id="KW-0406">Ion transport</keyword>
<keyword evidence="4 9" id="KW-1133">Transmembrane helix</keyword>
<proteinExistence type="predicted"/>
<evidence type="ECO:0000256" key="3">
    <source>
        <dbReference type="ARBA" id="ARBA00022692"/>
    </source>
</evidence>
<comment type="subcellular location">
    <subcellularLocation>
        <location evidence="1">Membrane</location>
        <topology evidence="1">Multi-pass membrane protein</topology>
    </subcellularLocation>
</comment>
<keyword evidence="3 9" id="KW-0812">Transmembrane</keyword>
<evidence type="ECO:0000256" key="7">
    <source>
        <dbReference type="ARBA" id="ARBA00023303"/>
    </source>
</evidence>
<dbReference type="SUPFAM" id="SSF81324">
    <property type="entry name" value="Voltage-gated potassium channels"/>
    <property type="match status" value="1"/>
</dbReference>
<dbReference type="Gene3D" id="1.10.287.70">
    <property type="match status" value="1"/>
</dbReference>
<evidence type="ECO:0000256" key="9">
    <source>
        <dbReference type="SAM" id="Phobius"/>
    </source>
</evidence>
<keyword evidence="2" id="KW-0813">Transport</keyword>
<feature type="region of interest" description="Disordered" evidence="8">
    <location>
        <begin position="109"/>
        <end position="130"/>
    </location>
</feature>
<dbReference type="Pfam" id="PF07885">
    <property type="entry name" value="Ion_trans_2"/>
    <property type="match status" value="1"/>
</dbReference>
<keyword evidence="7" id="KW-0407">Ion channel</keyword>
<sequence>MLGFVVVGAQLAYGVRAAWRDKAFRGAVLSLLLMLATAVAFYCMHEGWSFVDSLYFAISTGLTIGFGDLVPTTTASKVFTILYSVMTVGLFVTVGSLLAKALSHRGEVRAARREDRQRRHRNRHGGNGQP</sequence>
<evidence type="ECO:0000259" key="10">
    <source>
        <dbReference type="Pfam" id="PF07885"/>
    </source>
</evidence>
<feature type="domain" description="Potassium channel" evidence="10">
    <location>
        <begin position="31"/>
        <end position="102"/>
    </location>
</feature>
<gene>
    <name evidence="11" type="ORF">GCM10009716_31640</name>
</gene>
<dbReference type="InterPro" id="IPR013099">
    <property type="entry name" value="K_chnl_dom"/>
</dbReference>
<evidence type="ECO:0000256" key="1">
    <source>
        <dbReference type="ARBA" id="ARBA00004141"/>
    </source>
</evidence>
<comment type="caution">
    <text evidence="11">The sequence shown here is derived from an EMBL/GenBank/DDBJ whole genome shotgun (WGS) entry which is preliminary data.</text>
</comment>
<dbReference type="EMBL" id="BAAAMJ010000031">
    <property type="protein sequence ID" value="GAA1920665.1"/>
    <property type="molecule type" value="Genomic_DNA"/>
</dbReference>
<keyword evidence="12" id="KW-1185">Reference proteome</keyword>
<evidence type="ECO:0000256" key="4">
    <source>
        <dbReference type="ARBA" id="ARBA00022989"/>
    </source>
</evidence>
<evidence type="ECO:0000313" key="11">
    <source>
        <dbReference type="EMBL" id="GAA1920665.1"/>
    </source>
</evidence>
<dbReference type="PANTHER" id="PTHR11003:SF291">
    <property type="entry name" value="IP11374P"/>
    <property type="match status" value="1"/>
</dbReference>
<dbReference type="Proteomes" id="UP001501303">
    <property type="component" value="Unassembled WGS sequence"/>
</dbReference>
<dbReference type="PANTHER" id="PTHR11003">
    <property type="entry name" value="POTASSIUM CHANNEL, SUBFAMILY K"/>
    <property type="match status" value="1"/>
</dbReference>
<accession>A0ABN2PFU7</accession>
<name>A0ABN2PFU7_9ACTN</name>
<evidence type="ECO:0000256" key="5">
    <source>
        <dbReference type="ARBA" id="ARBA00023065"/>
    </source>
</evidence>
<dbReference type="InterPro" id="IPR003280">
    <property type="entry name" value="2pore_dom_K_chnl"/>
</dbReference>
<evidence type="ECO:0000313" key="12">
    <source>
        <dbReference type="Proteomes" id="UP001501303"/>
    </source>
</evidence>
<evidence type="ECO:0000256" key="6">
    <source>
        <dbReference type="ARBA" id="ARBA00023136"/>
    </source>
</evidence>
<organism evidence="11 12">
    <name type="scientific">Streptomyces sodiiphilus</name>
    <dbReference type="NCBI Taxonomy" id="226217"/>
    <lineage>
        <taxon>Bacteria</taxon>
        <taxon>Bacillati</taxon>
        <taxon>Actinomycetota</taxon>
        <taxon>Actinomycetes</taxon>
        <taxon>Kitasatosporales</taxon>
        <taxon>Streptomycetaceae</taxon>
        <taxon>Streptomyces</taxon>
    </lineage>
</organism>
<dbReference type="RefSeq" id="WP_344262813.1">
    <property type="nucleotide sequence ID" value="NZ_BAAAMJ010000031.1"/>
</dbReference>
<evidence type="ECO:0000256" key="8">
    <source>
        <dbReference type="SAM" id="MobiDB-lite"/>
    </source>
</evidence>
<feature type="transmembrane region" description="Helical" evidence="9">
    <location>
        <begin position="24"/>
        <end position="42"/>
    </location>
</feature>
<evidence type="ECO:0000256" key="2">
    <source>
        <dbReference type="ARBA" id="ARBA00022448"/>
    </source>
</evidence>
<keyword evidence="6 9" id="KW-0472">Membrane</keyword>
<reference evidence="11 12" key="1">
    <citation type="journal article" date="2019" name="Int. J. Syst. Evol. Microbiol.">
        <title>The Global Catalogue of Microorganisms (GCM) 10K type strain sequencing project: providing services to taxonomists for standard genome sequencing and annotation.</title>
        <authorList>
            <consortium name="The Broad Institute Genomics Platform"/>
            <consortium name="The Broad Institute Genome Sequencing Center for Infectious Disease"/>
            <person name="Wu L."/>
            <person name="Ma J."/>
        </authorList>
    </citation>
    <scope>NUCLEOTIDE SEQUENCE [LARGE SCALE GENOMIC DNA]</scope>
    <source>
        <strain evidence="11 12">JCM 13581</strain>
    </source>
</reference>
<feature type="transmembrane region" description="Helical" evidence="9">
    <location>
        <begin position="78"/>
        <end position="99"/>
    </location>
</feature>